<evidence type="ECO:0000256" key="6">
    <source>
        <dbReference type="ARBA" id="ARBA00022729"/>
    </source>
</evidence>
<dbReference type="GO" id="GO:0000902">
    <property type="term" value="P:cell morphogenesis"/>
    <property type="evidence" value="ECO:0007669"/>
    <property type="project" value="TreeGrafter"/>
</dbReference>
<feature type="domain" description="Cadherin" evidence="21">
    <location>
        <begin position="489"/>
        <end position="611"/>
    </location>
</feature>
<keyword evidence="12" id="KW-0325">Glycoprotein</keyword>
<evidence type="ECO:0000256" key="10">
    <source>
        <dbReference type="ARBA" id="ARBA00022989"/>
    </source>
</evidence>
<dbReference type="GO" id="GO:0016477">
    <property type="term" value="P:cell migration"/>
    <property type="evidence" value="ECO:0007669"/>
    <property type="project" value="TreeGrafter"/>
</dbReference>
<feature type="chain" id="PRO_5034175411" description="Cadherin-10" evidence="20">
    <location>
        <begin position="23"/>
        <end position="791"/>
    </location>
</feature>
<feature type="compositionally biased region" description="Acidic residues" evidence="18">
    <location>
        <begin position="37"/>
        <end position="48"/>
    </location>
</feature>
<dbReference type="FunFam" id="2.60.40.60:FF:000009">
    <property type="entry name" value="Cadherin 24"/>
    <property type="match status" value="1"/>
</dbReference>
<dbReference type="FunFam" id="2.60.40.60:FF:000012">
    <property type="entry name" value="Cadherin 24"/>
    <property type="match status" value="1"/>
</dbReference>
<dbReference type="InterPro" id="IPR027397">
    <property type="entry name" value="Catenin-bd_sf"/>
</dbReference>
<dbReference type="Gene3D" id="4.10.900.10">
    <property type="entry name" value="TCF3-CBD (Catenin binding domain)"/>
    <property type="match status" value="1"/>
</dbReference>
<keyword evidence="23" id="KW-1185">Reference proteome</keyword>
<evidence type="ECO:0000256" key="19">
    <source>
        <dbReference type="SAM" id="Phobius"/>
    </source>
</evidence>
<keyword evidence="5" id="KW-0479">Metal-binding</keyword>
<evidence type="ECO:0000256" key="3">
    <source>
        <dbReference type="ARBA" id="ARBA00022685"/>
    </source>
</evidence>
<feature type="signal peptide" evidence="20">
    <location>
        <begin position="1"/>
        <end position="22"/>
    </location>
</feature>
<evidence type="ECO:0000256" key="16">
    <source>
        <dbReference type="PROSITE-ProRule" id="PRU00043"/>
    </source>
</evidence>
<keyword evidence="4 17" id="KW-0812">Transmembrane</keyword>
<dbReference type="Proteomes" id="UP000694569">
    <property type="component" value="Unplaced"/>
</dbReference>
<dbReference type="GeneTree" id="ENSGT00940000154673"/>
<name>A0A8C5MVK2_9ANUR</name>
<dbReference type="Pfam" id="PF01049">
    <property type="entry name" value="CADH_Y-type_LIR"/>
    <property type="match status" value="1"/>
</dbReference>
<keyword evidence="6 20" id="KW-0732">Signal</keyword>
<dbReference type="GO" id="GO:0005912">
    <property type="term" value="C:adherens junction"/>
    <property type="evidence" value="ECO:0007669"/>
    <property type="project" value="TreeGrafter"/>
</dbReference>
<organism evidence="22 23">
    <name type="scientific">Leptobrachium leishanense</name>
    <name type="common">Leishan spiny toad</name>
    <dbReference type="NCBI Taxonomy" id="445787"/>
    <lineage>
        <taxon>Eukaryota</taxon>
        <taxon>Metazoa</taxon>
        <taxon>Chordata</taxon>
        <taxon>Craniata</taxon>
        <taxon>Vertebrata</taxon>
        <taxon>Euteleostomi</taxon>
        <taxon>Amphibia</taxon>
        <taxon>Batrachia</taxon>
        <taxon>Anura</taxon>
        <taxon>Pelobatoidea</taxon>
        <taxon>Megophryidae</taxon>
        <taxon>Leptobrachium</taxon>
    </lineage>
</organism>
<dbReference type="GO" id="GO:0007043">
    <property type="term" value="P:cell-cell junction assembly"/>
    <property type="evidence" value="ECO:0007669"/>
    <property type="project" value="TreeGrafter"/>
</dbReference>
<evidence type="ECO:0000313" key="23">
    <source>
        <dbReference type="Proteomes" id="UP000694569"/>
    </source>
</evidence>
<evidence type="ECO:0000259" key="21">
    <source>
        <dbReference type="PROSITE" id="PS50268"/>
    </source>
</evidence>
<evidence type="ECO:0000256" key="9">
    <source>
        <dbReference type="ARBA" id="ARBA00022889"/>
    </source>
</evidence>
<proteinExistence type="predicted"/>
<dbReference type="GO" id="GO:0016339">
    <property type="term" value="P:calcium-dependent cell-cell adhesion via plasma membrane cell adhesion molecules"/>
    <property type="evidence" value="ECO:0007669"/>
    <property type="project" value="TreeGrafter"/>
</dbReference>
<keyword evidence="11 19" id="KW-0472">Membrane</keyword>
<dbReference type="FunFam" id="2.60.40.60:FF:000017">
    <property type="entry name" value="Cadherin 24"/>
    <property type="match status" value="1"/>
</dbReference>
<protein>
    <recommendedName>
        <fullName evidence="15">Cadherin-10</fullName>
    </recommendedName>
    <alternativeName>
        <fullName evidence="14">Cadherin-6</fullName>
    </alternativeName>
</protein>
<accession>A0A8C5MVK2</accession>
<dbReference type="FunFam" id="4.10.900.10:FF:000006">
    <property type="entry name" value="Cadherin-9 preproprotein"/>
    <property type="match status" value="1"/>
</dbReference>
<evidence type="ECO:0000256" key="5">
    <source>
        <dbReference type="ARBA" id="ARBA00022723"/>
    </source>
</evidence>
<dbReference type="Gene3D" id="2.60.40.60">
    <property type="entry name" value="Cadherins"/>
    <property type="match status" value="5"/>
</dbReference>
<dbReference type="InterPro" id="IPR039808">
    <property type="entry name" value="Cadherin"/>
</dbReference>
<evidence type="ECO:0000256" key="13">
    <source>
        <dbReference type="ARBA" id="ARBA00037319"/>
    </source>
</evidence>
<comment type="subcellular location">
    <subcellularLocation>
        <location evidence="1 17">Cell membrane</location>
        <topology evidence="1 17">Single-pass type I membrane protein</topology>
    </subcellularLocation>
</comment>
<dbReference type="SUPFAM" id="SSF49313">
    <property type="entry name" value="Cadherin-like"/>
    <property type="match status" value="5"/>
</dbReference>
<keyword evidence="3" id="KW-0165">Cleavage on pair of basic residues</keyword>
<dbReference type="GO" id="GO:0045296">
    <property type="term" value="F:cadherin binding"/>
    <property type="evidence" value="ECO:0007669"/>
    <property type="project" value="TreeGrafter"/>
</dbReference>
<dbReference type="GO" id="GO:0044331">
    <property type="term" value="P:cell-cell adhesion mediated by cadherin"/>
    <property type="evidence" value="ECO:0007669"/>
    <property type="project" value="TreeGrafter"/>
</dbReference>
<dbReference type="SMART" id="SM00112">
    <property type="entry name" value="CA"/>
    <property type="match status" value="5"/>
</dbReference>
<evidence type="ECO:0000256" key="11">
    <source>
        <dbReference type="ARBA" id="ARBA00023136"/>
    </source>
</evidence>
<dbReference type="GO" id="GO:0007156">
    <property type="term" value="P:homophilic cell adhesion via plasma membrane adhesion molecules"/>
    <property type="evidence" value="ECO:0007669"/>
    <property type="project" value="InterPro"/>
</dbReference>
<evidence type="ECO:0000256" key="15">
    <source>
        <dbReference type="ARBA" id="ARBA00069586"/>
    </source>
</evidence>
<dbReference type="OrthoDB" id="6252479at2759"/>
<gene>
    <name evidence="22" type="primary">CDH6</name>
</gene>
<dbReference type="PROSITE" id="PS00232">
    <property type="entry name" value="CADHERIN_1"/>
    <property type="match status" value="2"/>
</dbReference>
<evidence type="ECO:0000256" key="18">
    <source>
        <dbReference type="SAM" id="MobiDB-lite"/>
    </source>
</evidence>
<evidence type="ECO:0000256" key="7">
    <source>
        <dbReference type="ARBA" id="ARBA00022737"/>
    </source>
</evidence>
<evidence type="ECO:0000256" key="4">
    <source>
        <dbReference type="ARBA" id="ARBA00022692"/>
    </source>
</evidence>
<feature type="transmembrane region" description="Helical" evidence="19">
    <location>
        <begin position="616"/>
        <end position="637"/>
    </location>
</feature>
<comment type="function">
    <text evidence="13">Cadherins are calcium-dependent cell adhesion proteins. They preferentially interact with themselves in a homophilic manner in connecting cells; cadherins may thus contribute to the sorting of heterogeneous cell types.</text>
</comment>
<evidence type="ECO:0000313" key="22">
    <source>
        <dbReference type="Ensembl" id="ENSLLEP00000019733.1"/>
    </source>
</evidence>
<evidence type="ECO:0000256" key="8">
    <source>
        <dbReference type="ARBA" id="ARBA00022837"/>
    </source>
</evidence>
<dbReference type="InterPro" id="IPR002126">
    <property type="entry name" value="Cadherin-like_dom"/>
</dbReference>
<dbReference type="GO" id="GO:0005509">
    <property type="term" value="F:calcium ion binding"/>
    <property type="evidence" value="ECO:0007669"/>
    <property type="project" value="UniProtKB-UniRule"/>
</dbReference>
<evidence type="ECO:0000256" key="12">
    <source>
        <dbReference type="ARBA" id="ARBA00023180"/>
    </source>
</evidence>
<evidence type="ECO:0000256" key="2">
    <source>
        <dbReference type="ARBA" id="ARBA00022475"/>
    </source>
</evidence>
<dbReference type="InterPro" id="IPR015919">
    <property type="entry name" value="Cadherin-like_sf"/>
</dbReference>
<dbReference type="Pfam" id="PF00028">
    <property type="entry name" value="Cadherin"/>
    <property type="match status" value="5"/>
</dbReference>
<feature type="domain" description="Cadherin" evidence="21">
    <location>
        <begin position="82"/>
        <end position="162"/>
    </location>
</feature>
<dbReference type="CDD" id="cd11304">
    <property type="entry name" value="Cadherin_repeat"/>
    <property type="match status" value="5"/>
</dbReference>
<keyword evidence="10 19" id="KW-1133">Transmembrane helix</keyword>
<dbReference type="PANTHER" id="PTHR24027">
    <property type="entry name" value="CADHERIN-23"/>
    <property type="match status" value="1"/>
</dbReference>
<feature type="domain" description="Cadherin" evidence="21">
    <location>
        <begin position="272"/>
        <end position="384"/>
    </location>
</feature>
<dbReference type="PANTHER" id="PTHR24027:SF322">
    <property type="entry name" value="CADHERIN-6"/>
    <property type="match status" value="1"/>
</dbReference>
<evidence type="ECO:0000256" key="1">
    <source>
        <dbReference type="ARBA" id="ARBA00004251"/>
    </source>
</evidence>
<reference evidence="22" key="1">
    <citation type="submission" date="2025-08" db="UniProtKB">
        <authorList>
            <consortium name="Ensembl"/>
        </authorList>
    </citation>
    <scope>IDENTIFICATION</scope>
</reference>
<keyword evidence="8 16" id="KW-0106">Calcium</keyword>
<dbReference type="AlphaFoldDB" id="A0A8C5MVK2"/>
<dbReference type="PRINTS" id="PR00205">
    <property type="entry name" value="CADHERIN"/>
</dbReference>
<dbReference type="GO" id="GO:0099560">
    <property type="term" value="P:synaptic membrane adhesion"/>
    <property type="evidence" value="ECO:0007669"/>
    <property type="project" value="TreeGrafter"/>
</dbReference>
<sequence>MRTFGYLFMLLIWVNHPQRRCATPLPERTTPNTEPVTELDEQPADQDDMEKSRSKRSWMWNQFFLLEEYTGDDYQYVGKLHSDQDKGDGALKYILSGDGAGELFIINENTGDIQATKRLDREEKPVYVLRAQAVNKKTGIPVEPESEFVIKIHDINDNEPKFTKDIYAATVPEMSEVGTFVVQVTANDADDPTYGNSAKVVYSILQGQPYFSVESETGIIKTALPNMDRENREKYQVVIQAKDMGGQMGGLSGTTTVNITLSDVNDNPPRFPHSTYQFRTLESSPVGSSIGRIKANDADEGINAEIEYHITEGDDSNTFDIITDKNTQEGIVLVKKILDFERKRQFTLKVEAINSYVNPQFIDPFKDIATVKIMVDDADEPPVFNKLAYVLEVREDAKINSIIGTVTAQDPDAARSPVKYSVDRHTDMDRIFNVDSANGSIYTSKSLDRETMLWHNITVIATEMGNPKESSRVPVFIKVLDVNDNAPEFAMLYDISVCENAKAEQLIHTVSAVDKDEASSGLQFSFALAGPLSSSPNFTVKDNRDNTASIFTRRNGYSRHEMNTYVLPVVIADYALPVQSSTGTLTIRVCACDHKGNTQSCSAEALVHPTGLSTGALIAILLCIIILLVTVVLFAALRRQRKKEPLIVSKEDIRDNIVSYNDEGGGEEDTQAFDIGTLRNPEAIEDNKLRRDIVPETLFFPRRTPAARDNTDVRDFINQRLKENDTDPTAPPYDSLATYAYEGNGSVAESLSSLESVTTDGDQDYDYLSDWGPRFKKLADMYGGSDSDKDS</sequence>
<keyword evidence="9 17" id="KW-0130">Cell adhesion</keyword>
<feature type="domain" description="Cadherin" evidence="21">
    <location>
        <begin position="163"/>
        <end position="271"/>
    </location>
</feature>
<dbReference type="GO" id="GO:0008013">
    <property type="term" value="F:beta-catenin binding"/>
    <property type="evidence" value="ECO:0007669"/>
    <property type="project" value="TreeGrafter"/>
</dbReference>
<reference evidence="22" key="2">
    <citation type="submission" date="2025-09" db="UniProtKB">
        <authorList>
            <consortium name="Ensembl"/>
        </authorList>
    </citation>
    <scope>IDENTIFICATION</scope>
</reference>
<feature type="region of interest" description="Disordered" evidence="18">
    <location>
        <begin position="24"/>
        <end position="53"/>
    </location>
</feature>
<dbReference type="InterPro" id="IPR020894">
    <property type="entry name" value="Cadherin_CS"/>
</dbReference>
<dbReference type="PROSITE" id="PS50268">
    <property type="entry name" value="CADHERIN_2"/>
    <property type="match status" value="5"/>
</dbReference>
<dbReference type="GO" id="GO:0034332">
    <property type="term" value="P:adherens junction organization"/>
    <property type="evidence" value="ECO:0007669"/>
    <property type="project" value="TreeGrafter"/>
</dbReference>
<dbReference type="Ensembl" id="ENSLLET00000020507.1">
    <property type="protein sequence ID" value="ENSLLEP00000019733.1"/>
    <property type="gene ID" value="ENSLLEG00000012511.1"/>
</dbReference>
<keyword evidence="2" id="KW-1003">Cell membrane</keyword>
<dbReference type="InterPro" id="IPR000233">
    <property type="entry name" value="Cadherin_Y-type_LIR"/>
</dbReference>
<dbReference type="FunFam" id="2.60.40.60:FF:000008">
    <property type="entry name" value="Cadherin 24"/>
    <property type="match status" value="1"/>
</dbReference>
<evidence type="ECO:0000256" key="14">
    <source>
        <dbReference type="ARBA" id="ARBA00041042"/>
    </source>
</evidence>
<keyword evidence="7" id="KW-0677">Repeat</keyword>
<feature type="domain" description="Cadherin" evidence="21">
    <location>
        <begin position="385"/>
        <end position="489"/>
    </location>
</feature>
<dbReference type="FunFam" id="2.60.40.60:FF:000014">
    <property type="entry name" value="Cadherin 8"/>
    <property type="match status" value="1"/>
</dbReference>
<evidence type="ECO:0000256" key="20">
    <source>
        <dbReference type="SAM" id="SignalP"/>
    </source>
</evidence>
<dbReference type="GO" id="GO:0016342">
    <property type="term" value="C:catenin complex"/>
    <property type="evidence" value="ECO:0007669"/>
    <property type="project" value="TreeGrafter"/>
</dbReference>
<evidence type="ECO:0000256" key="17">
    <source>
        <dbReference type="RuleBase" id="RU003318"/>
    </source>
</evidence>